<feature type="coiled-coil region" evidence="5">
    <location>
        <begin position="71"/>
        <end position="105"/>
    </location>
</feature>
<evidence type="ECO:0000313" key="9">
    <source>
        <dbReference type="Proteomes" id="UP000663828"/>
    </source>
</evidence>
<evidence type="ECO:0000256" key="6">
    <source>
        <dbReference type="SAM" id="MobiDB-lite"/>
    </source>
</evidence>
<feature type="compositionally biased region" description="Basic and acidic residues" evidence="6">
    <location>
        <begin position="120"/>
        <end position="130"/>
    </location>
</feature>
<feature type="domain" description="UBZ1-type" evidence="7">
    <location>
        <begin position="197"/>
        <end position="222"/>
    </location>
</feature>
<dbReference type="GO" id="GO:0008270">
    <property type="term" value="F:zinc ion binding"/>
    <property type="evidence" value="ECO:0007669"/>
    <property type="project" value="UniProtKB-KW"/>
</dbReference>
<proteinExistence type="predicted"/>
<evidence type="ECO:0000259" key="7">
    <source>
        <dbReference type="Pfam" id="PF18112"/>
    </source>
</evidence>
<gene>
    <name evidence="8" type="ORF">XAT740_LOCUS36878</name>
</gene>
<evidence type="ECO:0000256" key="4">
    <source>
        <dbReference type="ARBA" id="ARBA00023054"/>
    </source>
</evidence>
<keyword evidence="3" id="KW-0862">Zinc</keyword>
<evidence type="ECO:0000256" key="3">
    <source>
        <dbReference type="ARBA" id="ARBA00022833"/>
    </source>
</evidence>
<sequence>MKQSDEIKKFFDKSLADVIQQHKQMTIEIKEWREKLVRDIGKHADKARNDLDAELKKKKQIIGDQCEKFMKRAAVEEKKKAVDSLRQIRDEWQNLEFKLNELQHQKHEVEYISVAETDSEERSTESKRLSIDQSSVQNQATNGTHDNDMDRNSPSAVNKEIKQNTVMIPTSSEPDRSPRNSDNTTIANEQDDDASNKCPACFMIFPQNMSKNERNEHVNEHFPDGESF</sequence>
<comment type="caution">
    <text evidence="8">The sequence shown here is derived from an EMBL/GenBank/DDBJ whole genome shotgun (WGS) entry which is preliminary data.</text>
</comment>
<evidence type="ECO:0000256" key="2">
    <source>
        <dbReference type="ARBA" id="ARBA00022771"/>
    </source>
</evidence>
<feature type="region of interest" description="Disordered" evidence="6">
    <location>
        <begin position="115"/>
        <end position="198"/>
    </location>
</feature>
<feature type="compositionally biased region" description="Polar residues" evidence="6">
    <location>
        <begin position="163"/>
        <end position="172"/>
    </location>
</feature>
<evidence type="ECO:0000256" key="5">
    <source>
        <dbReference type="SAM" id="Coils"/>
    </source>
</evidence>
<evidence type="ECO:0000313" key="8">
    <source>
        <dbReference type="EMBL" id="CAF1451005.1"/>
    </source>
</evidence>
<feature type="compositionally biased region" description="Polar residues" evidence="6">
    <location>
        <begin position="131"/>
        <end position="144"/>
    </location>
</feature>
<reference evidence="8" key="1">
    <citation type="submission" date="2021-02" db="EMBL/GenBank/DDBJ databases">
        <authorList>
            <person name="Nowell W R."/>
        </authorList>
    </citation>
    <scope>NUCLEOTIDE SEQUENCE</scope>
</reference>
<dbReference type="Gene3D" id="6.20.250.40">
    <property type="match status" value="1"/>
</dbReference>
<organism evidence="8 9">
    <name type="scientific">Adineta ricciae</name>
    <name type="common">Rotifer</name>
    <dbReference type="NCBI Taxonomy" id="249248"/>
    <lineage>
        <taxon>Eukaryota</taxon>
        <taxon>Metazoa</taxon>
        <taxon>Spiralia</taxon>
        <taxon>Gnathifera</taxon>
        <taxon>Rotifera</taxon>
        <taxon>Eurotatoria</taxon>
        <taxon>Bdelloidea</taxon>
        <taxon>Adinetida</taxon>
        <taxon>Adinetidae</taxon>
        <taxon>Adineta</taxon>
    </lineage>
</organism>
<dbReference type="InterPro" id="IPR041641">
    <property type="entry name" value="CALCOCO1/2_Zn_UBZ1"/>
</dbReference>
<keyword evidence="4 5" id="KW-0175">Coiled coil</keyword>
<keyword evidence="1" id="KW-0479">Metal-binding</keyword>
<dbReference type="Proteomes" id="UP000663828">
    <property type="component" value="Unassembled WGS sequence"/>
</dbReference>
<accession>A0A815PLR2</accession>
<name>A0A815PLR2_ADIRI</name>
<dbReference type="EMBL" id="CAJNOR010003824">
    <property type="protein sequence ID" value="CAF1451005.1"/>
    <property type="molecule type" value="Genomic_DNA"/>
</dbReference>
<keyword evidence="2" id="KW-0863">Zinc-finger</keyword>
<dbReference type="Pfam" id="PF18112">
    <property type="entry name" value="Zn-C2H2_12"/>
    <property type="match status" value="1"/>
</dbReference>
<keyword evidence="9" id="KW-1185">Reference proteome</keyword>
<protein>
    <recommendedName>
        <fullName evidence="7">UBZ1-type domain-containing protein</fullName>
    </recommendedName>
</protein>
<dbReference type="AlphaFoldDB" id="A0A815PLR2"/>
<evidence type="ECO:0000256" key="1">
    <source>
        <dbReference type="ARBA" id="ARBA00022723"/>
    </source>
</evidence>